<evidence type="ECO:0000256" key="1">
    <source>
        <dbReference type="ARBA" id="ARBA00022801"/>
    </source>
</evidence>
<accession>A0A0R3VUD4</accession>
<dbReference type="GO" id="GO:0005634">
    <property type="term" value="C:nucleus"/>
    <property type="evidence" value="ECO:0007669"/>
    <property type="project" value="TreeGrafter"/>
</dbReference>
<dbReference type="OrthoDB" id="408702at2759"/>
<name>A0A0R3VUD4_TAEAS</name>
<evidence type="ECO:0000313" key="3">
    <source>
        <dbReference type="Proteomes" id="UP000282613"/>
    </source>
</evidence>
<dbReference type="AlphaFoldDB" id="A0A0R3VUD4"/>
<sequence>MDRAFELAEEALNAGEVPVGCVFVYDGKVIACGRNEVSFHLSFTCCALRDRGTVVVFSSRNDRFGGCGSVMSVNNDDSLRPPLSCEFDMQSDRSINLLKKFFEQENLNAPEEKRIKKTNRCQF</sequence>
<dbReference type="WBParaSite" id="TASK_0000092501-mRNA-1">
    <property type="protein sequence ID" value="TASK_0000092501-mRNA-1"/>
    <property type="gene ID" value="TASK_0000092501"/>
</dbReference>
<keyword evidence="1" id="KW-0378">Hydrolase</keyword>
<dbReference type="EMBL" id="UYRS01000163">
    <property type="protein sequence ID" value="VDK22175.1"/>
    <property type="molecule type" value="Genomic_DNA"/>
</dbReference>
<dbReference type="SUPFAM" id="SSF53927">
    <property type="entry name" value="Cytidine deaminase-like"/>
    <property type="match status" value="1"/>
</dbReference>
<dbReference type="PANTHER" id="PTHR11079">
    <property type="entry name" value="CYTOSINE DEAMINASE FAMILY MEMBER"/>
    <property type="match status" value="1"/>
</dbReference>
<dbReference type="InterPro" id="IPR016193">
    <property type="entry name" value="Cytidine_deaminase-like"/>
</dbReference>
<evidence type="ECO:0000313" key="2">
    <source>
        <dbReference type="EMBL" id="VDK22175.1"/>
    </source>
</evidence>
<organism evidence="4">
    <name type="scientific">Taenia asiatica</name>
    <name type="common">Asian tapeworm</name>
    <dbReference type="NCBI Taxonomy" id="60517"/>
    <lineage>
        <taxon>Eukaryota</taxon>
        <taxon>Metazoa</taxon>
        <taxon>Spiralia</taxon>
        <taxon>Lophotrochozoa</taxon>
        <taxon>Platyhelminthes</taxon>
        <taxon>Cestoda</taxon>
        <taxon>Eucestoda</taxon>
        <taxon>Cyclophyllidea</taxon>
        <taxon>Taeniidae</taxon>
        <taxon>Taenia</taxon>
    </lineage>
</organism>
<gene>
    <name evidence="2" type="ORF">TASK_LOCUS926</name>
</gene>
<reference evidence="4" key="1">
    <citation type="submission" date="2017-02" db="UniProtKB">
        <authorList>
            <consortium name="WormBaseParasite"/>
        </authorList>
    </citation>
    <scope>IDENTIFICATION</scope>
</reference>
<dbReference type="Proteomes" id="UP000282613">
    <property type="component" value="Unassembled WGS sequence"/>
</dbReference>
<dbReference type="GO" id="GO:0002100">
    <property type="term" value="P:tRNA wobble adenosine to inosine editing"/>
    <property type="evidence" value="ECO:0007669"/>
    <property type="project" value="TreeGrafter"/>
</dbReference>
<dbReference type="STRING" id="60517.A0A0R3VUD4"/>
<dbReference type="PANTHER" id="PTHR11079:SF149">
    <property type="entry name" value="TRNA-SPECIFIC ADENOSINE DEAMINASE 2"/>
    <property type="match status" value="1"/>
</dbReference>
<reference evidence="2 3" key="2">
    <citation type="submission" date="2018-11" db="EMBL/GenBank/DDBJ databases">
        <authorList>
            <consortium name="Pathogen Informatics"/>
        </authorList>
    </citation>
    <scope>NUCLEOTIDE SEQUENCE [LARGE SCALE GENOMIC DNA]</scope>
</reference>
<dbReference type="Gene3D" id="3.40.140.10">
    <property type="entry name" value="Cytidine Deaminase, domain 2"/>
    <property type="match status" value="2"/>
</dbReference>
<dbReference type="GO" id="GO:0052717">
    <property type="term" value="F:tRNA-specific adenosine-34 deaminase activity"/>
    <property type="evidence" value="ECO:0007669"/>
    <property type="project" value="TreeGrafter"/>
</dbReference>
<evidence type="ECO:0000313" key="4">
    <source>
        <dbReference type="WBParaSite" id="TASK_0000092501-mRNA-1"/>
    </source>
</evidence>
<keyword evidence="3" id="KW-1185">Reference proteome</keyword>
<proteinExistence type="predicted"/>
<protein>
    <submittedName>
        <fullName evidence="4">CMP/dCMP-type deaminase domain-containing protein</fullName>
    </submittedName>
</protein>
<dbReference type="GO" id="GO:0005737">
    <property type="term" value="C:cytoplasm"/>
    <property type="evidence" value="ECO:0007669"/>
    <property type="project" value="TreeGrafter"/>
</dbReference>